<dbReference type="AlphaFoldDB" id="A0A4S8YV44"/>
<feature type="domain" description="Putative peptidase" evidence="4">
    <location>
        <begin position="27"/>
        <end position="263"/>
    </location>
</feature>
<evidence type="ECO:0000256" key="1">
    <source>
        <dbReference type="ARBA" id="ARBA00022729"/>
    </source>
</evidence>
<dbReference type="CDD" id="cd11307">
    <property type="entry name" value="M35_Asp_f2_like"/>
    <property type="match status" value="1"/>
</dbReference>
<keyword evidence="1" id="KW-0732">Signal</keyword>
<dbReference type="GO" id="GO:0009986">
    <property type="term" value="C:cell surface"/>
    <property type="evidence" value="ECO:0007669"/>
    <property type="project" value="TreeGrafter"/>
</dbReference>
<dbReference type="PANTHER" id="PTHR39399:SF1">
    <property type="entry name" value="PROTEIN ZPS1"/>
    <property type="match status" value="1"/>
</dbReference>
<dbReference type="Proteomes" id="UP000310421">
    <property type="component" value="Unassembled WGS sequence"/>
</dbReference>
<name>A0A4S8YV44_AURPU</name>
<reference evidence="5 6" key="1">
    <citation type="submission" date="2018-10" db="EMBL/GenBank/DDBJ databases">
        <title>Fifty Aureobasidium pullulans genomes reveal a recombining polyextremotolerant generalist.</title>
        <authorList>
            <person name="Gostincar C."/>
            <person name="Turk M."/>
            <person name="Zajc J."/>
            <person name="Gunde-Cimerman N."/>
        </authorList>
    </citation>
    <scope>NUCLEOTIDE SEQUENCE [LARGE SCALE GENOMIC DNA]</scope>
    <source>
        <strain evidence="5 6">EXF-10751</strain>
    </source>
</reference>
<dbReference type="InterPro" id="IPR039124">
    <property type="entry name" value="PRA1-like"/>
</dbReference>
<comment type="similarity">
    <text evidence="3">Belongs to the ZPS1 family.</text>
</comment>
<dbReference type="InterPro" id="IPR029482">
    <property type="entry name" value="HRXXH"/>
</dbReference>
<dbReference type="PANTHER" id="PTHR39399">
    <property type="entry name" value="PROTEIN ZPS1"/>
    <property type="match status" value="1"/>
</dbReference>
<evidence type="ECO:0000313" key="5">
    <source>
        <dbReference type="EMBL" id="THW58742.1"/>
    </source>
</evidence>
<dbReference type="InterPro" id="IPR024079">
    <property type="entry name" value="MetalloPept_cat_dom_sf"/>
</dbReference>
<proteinExistence type="inferred from homology"/>
<accession>A0A4S8YV44</accession>
<dbReference type="Gene3D" id="3.40.390.10">
    <property type="entry name" value="Collagenase (Catalytic Domain)"/>
    <property type="match status" value="1"/>
</dbReference>
<sequence>MQPLPTPQKLSYIIIIMRTQFLVGAALAVTAAASPVIKNREVTTVTVSGSTATSYPQPASEIQGFPIHQSCNGTERRQLEKALGDTIKIAQQATQHIYAHGNDSALYTKYFGQAPTAEVIGWYEKLIHGDHEGVLFRCDDIDGNCHQEGWGGHWRGENATDETVICPLSYSTRRPLEALCSGGYTVASGKLNHYFAADLMHRLFHTTKIGEGAAEHYADSYTECLELAEENPAEAVRNTHTLQYFALDVYAMDVALPGEGCTGTVGEEEGDSHVAAPASSAASSAVSSASASTTAAATSTSAQAASQTASKTSSAAAECHTHADGVVHCV</sequence>
<dbReference type="GO" id="GO:0008270">
    <property type="term" value="F:zinc ion binding"/>
    <property type="evidence" value="ECO:0007669"/>
    <property type="project" value="TreeGrafter"/>
</dbReference>
<dbReference type="GO" id="GO:0005178">
    <property type="term" value="F:integrin binding"/>
    <property type="evidence" value="ECO:0007669"/>
    <property type="project" value="TreeGrafter"/>
</dbReference>
<dbReference type="GO" id="GO:0005576">
    <property type="term" value="C:extracellular region"/>
    <property type="evidence" value="ECO:0007669"/>
    <property type="project" value="TreeGrafter"/>
</dbReference>
<gene>
    <name evidence="5" type="ORF">D6D20_06985</name>
</gene>
<evidence type="ECO:0000256" key="3">
    <source>
        <dbReference type="ARBA" id="ARBA00060890"/>
    </source>
</evidence>
<evidence type="ECO:0000259" key="4">
    <source>
        <dbReference type="Pfam" id="PF13933"/>
    </source>
</evidence>
<evidence type="ECO:0000256" key="2">
    <source>
        <dbReference type="ARBA" id="ARBA00023180"/>
    </source>
</evidence>
<dbReference type="GO" id="GO:0008237">
    <property type="term" value="F:metallopeptidase activity"/>
    <property type="evidence" value="ECO:0007669"/>
    <property type="project" value="InterPro"/>
</dbReference>
<organism evidence="5 6">
    <name type="scientific">Aureobasidium pullulans</name>
    <name type="common">Black yeast</name>
    <name type="synonym">Pullularia pullulans</name>
    <dbReference type="NCBI Taxonomy" id="5580"/>
    <lineage>
        <taxon>Eukaryota</taxon>
        <taxon>Fungi</taxon>
        <taxon>Dikarya</taxon>
        <taxon>Ascomycota</taxon>
        <taxon>Pezizomycotina</taxon>
        <taxon>Dothideomycetes</taxon>
        <taxon>Dothideomycetidae</taxon>
        <taxon>Dothideales</taxon>
        <taxon>Saccotheciaceae</taxon>
        <taxon>Aureobasidium</taxon>
    </lineage>
</organism>
<dbReference type="FunFam" id="3.40.390.10:FF:000043">
    <property type="entry name" value="Major allergen Asp F2"/>
    <property type="match status" value="1"/>
</dbReference>
<comment type="caution">
    <text evidence="5">The sequence shown here is derived from an EMBL/GenBank/DDBJ whole genome shotgun (WGS) entry which is preliminary data.</text>
</comment>
<protein>
    <submittedName>
        <fullName evidence="5">Zincin</fullName>
    </submittedName>
</protein>
<evidence type="ECO:0000313" key="6">
    <source>
        <dbReference type="Proteomes" id="UP000310421"/>
    </source>
</evidence>
<dbReference type="SUPFAM" id="SSF55486">
    <property type="entry name" value="Metalloproteases ('zincins'), catalytic domain"/>
    <property type="match status" value="1"/>
</dbReference>
<dbReference type="GO" id="GO:0009277">
    <property type="term" value="C:fungal-type cell wall"/>
    <property type="evidence" value="ECO:0007669"/>
    <property type="project" value="TreeGrafter"/>
</dbReference>
<dbReference type="Pfam" id="PF13933">
    <property type="entry name" value="HRXXH"/>
    <property type="match status" value="1"/>
</dbReference>
<keyword evidence="2" id="KW-0325">Glycoprotein</keyword>
<dbReference type="EMBL" id="QZAN01000089">
    <property type="protein sequence ID" value="THW58742.1"/>
    <property type="molecule type" value="Genomic_DNA"/>
</dbReference>